<evidence type="ECO:0000256" key="1">
    <source>
        <dbReference type="SAM" id="MobiDB-lite"/>
    </source>
</evidence>
<dbReference type="AlphaFoldDB" id="A0A164ZTD9"/>
<feature type="non-terminal residue" evidence="2">
    <location>
        <position position="1"/>
    </location>
</feature>
<feature type="compositionally biased region" description="Polar residues" evidence="1">
    <location>
        <begin position="521"/>
        <end position="532"/>
    </location>
</feature>
<feature type="compositionally biased region" description="Polar residues" evidence="1">
    <location>
        <begin position="559"/>
        <end position="571"/>
    </location>
</feature>
<evidence type="ECO:0000313" key="3">
    <source>
        <dbReference type="Proteomes" id="UP000076632"/>
    </source>
</evidence>
<dbReference type="GeneID" id="28898615"/>
<feature type="compositionally biased region" description="Low complexity" evidence="1">
    <location>
        <begin position="536"/>
        <end position="558"/>
    </location>
</feature>
<feature type="region of interest" description="Disordered" evidence="1">
    <location>
        <begin position="440"/>
        <end position="506"/>
    </location>
</feature>
<keyword evidence="3" id="KW-1185">Reference proteome</keyword>
<feature type="compositionally biased region" description="Basic and acidic residues" evidence="1">
    <location>
        <begin position="466"/>
        <end position="484"/>
    </location>
</feature>
<feature type="region of interest" description="Disordered" evidence="1">
    <location>
        <begin position="380"/>
        <end position="413"/>
    </location>
</feature>
<name>A0A164ZTD9_XYLHT</name>
<feature type="compositionally biased region" description="Polar residues" evidence="1">
    <location>
        <begin position="487"/>
        <end position="505"/>
    </location>
</feature>
<dbReference type="Proteomes" id="UP000076632">
    <property type="component" value="Unassembled WGS sequence"/>
</dbReference>
<sequence>MNMFSAPACSQEHQTREVLPMTNNIIAKPVVSQRQHGSSFQERLDYVTRELKEIDKHIARFRENISQEQYKLLVERRRCFVIQRDEIRRSLEELDYLEIFKCAYGAGIPRPPNDDEAKEPWALKSDTDPRLAQSMLEQIRTFGTPILRPWFQQEVEKSADLNDVNCSQTEEEMEEAARQARLDIWAFDVPEAWELRVRGRWVFGCAPAPNKERLAKYKKTGNCLPDGIIEYLRMKELIARCPRNDGIPLLPESCVSQWVDANGIPIWKLEAAAPTDAFGNKVIPTAVKFWQEGKNKPLSVFETWARGINPLYWRPLTQNFSEVRAAVADVVKIVNARHLHFSSYGDVIWGGFSDDPHTLRHSADKTYVKQISSDIPTYSEEEVKRYRPKVENATAESKGEGRDDTLTSTGRSKSWLTGFKTPVQYGSVFLAQLLKDPRYSSCGPKPSGKEGGPDNVPVTPNNGKLSNKDAPTKENKNPSTEKKTWKMSATPQRFTKARSSVSGPSAQAVARFPCYDGAADSLSQKTSSSTTEHGAAHSTTAGPSSSASSATVNSVNSGMRSDNSSSPSVTTPDVIRPKDVTLNRSHHNRVEHFFKTLREEERDEIAKYKAQHPSKR</sequence>
<protein>
    <submittedName>
        <fullName evidence="2">Uncharacterized protein</fullName>
    </submittedName>
</protein>
<dbReference type="InParanoid" id="A0A164ZTD9"/>
<proteinExistence type="predicted"/>
<organism evidence="2 3">
    <name type="scientific">Xylona heveae (strain CBS 132557 / TC161)</name>
    <dbReference type="NCBI Taxonomy" id="1328760"/>
    <lineage>
        <taxon>Eukaryota</taxon>
        <taxon>Fungi</taxon>
        <taxon>Dikarya</taxon>
        <taxon>Ascomycota</taxon>
        <taxon>Pezizomycotina</taxon>
        <taxon>Xylonomycetes</taxon>
        <taxon>Xylonales</taxon>
        <taxon>Xylonaceae</taxon>
        <taxon>Xylona</taxon>
    </lineage>
</organism>
<evidence type="ECO:0000313" key="2">
    <source>
        <dbReference type="EMBL" id="KZF19487.1"/>
    </source>
</evidence>
<feature type="region of interest" description="Disordered" evidence="1">
    <location>
        <begin position="519"/>
        <end position="588"/>
    </location>
</feature>
<reference evidence="2 3" key="1">
    <citation type="journal article" date="2016" name="Fungal Biol.">
        <title>The genome of Xylona heveae provides a window into fungal endophytism.</title>
        <authorList>
            <person name="Gazis R."/>
            <person name="Kuo A."/>
            <person name="Riley R."/>
            <person name="LaButti K."/>
            <person name="Lipzen A."/>
            <person name="Lin J."/>
            <person name="Amirebrahimi M."/>
            <person name="Hesse C.N."/>
            <person name="Spatafora J.W."/>
            <person name="Henrissat B."/>
            <person name="Hainaut M."/>
            <person name="Grigoriev I.V."/>
            <person name="Hibbett D.S."/>
        </authorList>
    </citation>
    <scope>NUCLEOTIDE SEQUENCE [LARGE SCALE GENOMIC DNA]</scope>
    <source>
        <strain evidence="2 3">TC161</strain>
    </source>
</reference>
<feature type="compositionally biased region" description="Basic and acidic residues" evidence="1">
    <location>
        <begin position="381"/>
        <end position="390"/>
    </location>
</feature>
<dbReference type="EMBL" id="KV407466">
    <property type="protein sequence ID" value="KZF19487.1"/>
    <property type="molecule type" value="Genomic_DNA"/>
</dbReference>
<accession>A0A164ZTD9</accession>
<dbReference type="RefSeq" id="XP_018185042.1">
    <property type="nucleotide sequence ID" value="XM_018333478.1"/>
</dbReference>
<gene>
    <name evidence="2" type="ORF">L228DRAFT_251084</name>
</gene>